<dbReference type="Proteomes" id="UP000076510">
    <property type="component" value="Unassembled WGS sequence"/>
</dbReference>
<proteinExistence type="predicted"/>
<reference evidence="2" key="1">
    <citation type="submission" date="2016-01" db="EMBL/GenBank/DDBJ databases">
        <title>Whole genome sequencing of Bhargavaea cecembensis T14.</title>
        <authorList>
            <person name="Hong K.W."/>
        </authorList>
    </citation>
    <scope>NUCLEOTIDE SEQUENCE [LARGE SCALE GENOMIC DNA]</scope>
    <source>
        <strain evidence="2">M19</strain>
    </source>
</reference>
<dbReference type="AlphaFoldDB" id="A0A0J5SK96"/>
<dbReference type="PATRIC" id="fig|189381.10.peg.2807"/>
<name>A0A0J5SK96_9BACI</name>
<accession>A0A0J5SK96</accession>
<organism evidence="1 2">
    <name type="scientific">Rossellomorea marisflavi</name>
    <dbReference type="NCBI Taxonomy" id="189381"/>
    <lineage>
        <taxon>Bacteria</taxon>
        <taxon>Bacillati</taxon>
        <taxon>Bacillota</taxon>
        <taxon>Bacilli</taxon>
        <taxon>Bacillales</taxon>
        <taxon>Bacillaceae</taxon>
        <taxon>Rossellomorea</taxon>
    </lineage>
</organism>
<evidence type="ECO:0000313" key="1">
    <source>
        <dbReference type="EMBL" id="KZE45472.1"/>
    </source>
</evidence>
<protein>
    <submittedName>
        <fullName evidence="1">Uncharacterized protein</fullName>
    </submittedName>
</protein>
<comment type="caution">
    <text evidence="1">The sequence shown here is derived from an EMBL/GenBank/DDBJ whole genome shotgun (WGS) entry which is preliminary data.</text>
</comment>
<sequence>MDFRAPRPKRVTEVGSGECPIVIRYTHSSMSFDAVKRAVIAVNKGGTTGISSFSNEEECEMPFFRSKKLKNVTSLNKRSTFK</sequence>
<gene>
    <name evidence="1" type="ORF">AV649_04570</name>
</gene>
<evidence type="ECO:0000313" key="2">
    <source>
        <dbReference type="Proteomes" id="UP000076510"/>
    </source>
</evidence>
<dbReference type="EMBL" id="LQQY01000034">
    <property type="protein sequence ID" value="KZE45472.1"/>
    <property type="molecule type" value="Genomic_DNA"/>
</dbReference>